<dbReference type="SUPFAM" id="SSF52172">
    <property type="entry name" value="CheY-like"/>
    <property type="match status" value="1"/>
</dbReference>
<proteinExistence type="predicted"/>
<reference evidence="6 7" key="1">
    <citation type="submission" date="2023-07" db="EMBL/GenBank/DDBJ databases">
        <title>Sorghum-associated microbial communities from plants grown in Nebraska, USA.</title>
        <authorList>
            <person name="Schachtman D."/>
        </authorList>
    </citation>
    <scope>NUCLEOTIDE SEQUENCE [LARGE SCALE GENOMIC DNA]</scope>
    <source>
        <strain evidence="6 7">CC60</strain>
    </source>
</reference>
<dbReference type="InterPro" id="IPR011006">
    <property type="entry name" value="CheY-like_superfamily"/>
</dbReference>
<name>A0ABT9SW61_9GAMM</name>
<dbReference type="InterPro" id="IPR016032">
    <property type="entry name" value="Sig_transdc_resp-reg_C-effctor"/>
</dbReference>
<dbReference type="PROSITE" id="PS00622">
    <property type="entry name" value="HTH_LUXR_1"/>
    <property type="match status" value="1"/>
</dbReference>
<dbReference type="PROSITE" id="PS50043">
    <property type="entry name" value="HTH_LUXR_2"/>
    <property type="match status" value="1"/>
</dbReference>
<evidence type="ECO:0000313" key="7">
    <source>
        <dbReference type="Proteomes" id="UP001237737"/>
    </source>
</evidence>
<evidence type="ECO:0000259" key="5">
    <source>
        <dbReference type="PROSITE" id="PS50110"/>
    </source>
</evidence>
<evidence type="ECO:0000313" key="6">
    <source>
        <dbReference type="EMBL" id="MDQ0009244.1"/>
    </source>
</evidence>
<dbReference type="SMART" id="SM00448">
    <property type="entry name" value="REC"/>
    <property type="match status" value="1"/>
</dbReference>
<dbReference type="Pfam" id="PF00196">
    <property type="entry name" value="GerE"/>
    <property type="match status" value="1"/>
</dbReference>
<keyword evidence="1 3" id="KW-0597">Phosphoprotein</keyword>
<feature type="modified residue" description="4-aspartylphosphate" evidence="3">
    <location>
        <position position="58"/>
    </location>
</feature>
<organism evidence="6 7">
    <name type="scientific">Luteibacter jiangsuensis</name>
    <dbReference type="NCBI Taxonomy" id="637577"/>
    <lineage>
        <taxon>Bacteria</taxon>
        <taxon>Pseudomonadati</taxon>
        <taxon>Pseudomonadota</taxon>
        <taxon>Gammaproteobacteria</taxon>
        <taxon>Lysobacterales</taxon>
        <taxon>Rhodanobacteraceae</taxon>
        <taxon>Luteibacter</taxon>
    </lineage>
</organism>
<dbReference type="InterPro" id="IPR001789">
    <property type="entry name" value="Sig_transdc_resp-reg_receiver"/>
</dbReference>
<dbReference type="CDD" id="cd06170">
    <property type="entry name" value="LuxR_C_like"/>
    <property type="match status" value="1"/>
</dbReference>
<protein>
    <submittedName>
        <fullName evidence="6">DNA-binding NarL/FixJ family response regulator</fullName>
    </submittedName>
</protein>
<dbReference type="PROSITE" id="PS50110">
    <property type="entry name" value="RESPONSE_REGULATORY"/>
    <property type="match status" value="1"/>
</dbReference>
<dbReference type="PANTHER" id="PTHR43214">
    <property type="entry name" value="TWO-COMPONENT RESPONSE REGULATOR"/>
    <property type="match status" value="1"/>
</dbReference>
<dbReference type="PRINTS" id="PR00038">
    <property type="entry name" value="HTHLUXR"/>
</dbReference>
<feature type="domain" description="Response regulatory" evidence="5">
    <location>
        <begin position="7"/>
        <end position="123"/>
    </location>
</feature>
<dbReference type="EMBL" id="JAUSSK010000002">
    <property type="protein sequence ID" value="MDQ0009244.1"/>
    <property type="molecule type" value="Genomic_DNA"/>
</dbReference>
<evidence type="ECO:0000256" key="2">
    <source>
        <dbReference type="ARBA" id="ARBA00023125"/>
    </source>
</evidence>
<comment type="caution">
    <text evidence="6">The sequence shown here is derived from an EMBL/GenBank/DDBJ whole genome shotgun (WGS) entry which is preliminary data.</text>
</comment>
<dbReference type="Pfam" id="PF00072">
    <property type="entry name" value="Response_reg"/>
    <property type="match status" value="1"/>
</dbReference>
<keyword evidence="2 6" id="KW-0238">DNA-binding</keyword>
<dbReference type="CDD" id="cd17535">
    <property type="entry name" value="REC_NarL-like"/>
    <property type="match status" value="1"/>
</dbReference>
<accession>A0ABT9SW61</accession>
<feature type="domain" description="HTH luxR-type" evidence="4">
    <location>
        <begin position="139"/>
        <end position="204"/>
    </location>
</feature>
<dbReference type="InterPro" id="IPR058245">
    <property type="entry name" value="NreC/VraR/RcsB-like_REC"/>
</dbReference>
<dbReference type="InterPro" id="IPR000792">
    <property type="entry name" value="Tscrpt_reg_LuxR_C"/>
</dbReference>
<sequence length="207" mass="21960">MTARPLRILVVDDHPLFRAGVVAMLSADPGMVVAGEADTGKSAIDAFRTLRPDVALVDLMLPDLSGDQVIAAMRRIDPLARVVVLTTYAGDASARRALDAGAQGYLLKTSLADDLVSTVRSVHEGDLRVSPEVAQQLAEHSGDECLTDREIAVLRGVGAGLSNKQIAQRLGLSTETVKEYLSNAMGKLHASNRAHALAIALARGFLR</sequence>
<gene>
    <name evidence="6" type="ORF">J2T07_001421</name>
</gene>
<evidence type="ECO:0000256" key="3">
    <source>
        <dbReference type="PROSITE-ProRule" id="PRU00169"/>
    </source>
</evidence>
<dbReference type="SUPFAM" id="SSF46894">
    <property type="entry name" value="C-terminal effector domain of the bipartite response regulators"/>
    <property type="match status" value="1"/>
</dbReference>
<dbReference type="InterPro" id="IPR039420">
    <property type="entry name" value="WalR-like"/>
</dbReference>
<evidence type="ECO:0000256" key="1">
    <source>
        <dbReference type="ARBA" id="ARBA00022553"/>
    </source>
</evidence>
<keyword evidence="7" id="KW-1185">Reference proteome</keyword>
<dbReference type="RefSeq" id="WP_306848529.1">
    <property type="nucleotide sequence ID" value="NZ_JAUSSK010000002.1"/>
</dbReference>
<dbReference type="Gene3D" id="3.40.50.2300">
    <property type="match status" value="1"/>
</dbReference>
<evidence type="ECO:0000259" key="4">
    <source>
        <dbReference type="PROSITE" id="PS50043"/>
    </source>
</evidence>
<dbReference type="GO" id="GO:0003677">
    <property type="term" value="F:DNA binding"/>
    <property type="evidence" value="ECO:0007669"/>
    <property type="project" value="UniProtKB-KW"/>
</dbReference>
<dbReference type="SMART" id="SM00421">
    <property type="entry name" value="HTH_LUXR"/>
    <property type="match status" value="1"/>
</dbReference>
<dbReference type="Proteomes" id="UP001237737">
    <property type="component" value="Unassembled WGS sequence"/>
</dbReference>